<accession>A0A1T4JY50</accession>
<dbReference type="PANTHER" id="PTHR35841:SF1">
    <property type="entry name" value="PHOSPHONATES-BINDING PERIPLASMIC PROTEIN"/>
    <property type="match status" value="1"/>
</dbReference>
<reference evidence="2" key="1">
    <citation type="submission" date="2017-02" db="EMBL/GenBank/DDBJ databases">
        <authorList>
            <person name="Varghese N."/>
            <person name="Submissions S."/>
        </authorList>
    </citation>
    <scope>NUCLEOTIDE SEQUENCE [LARGE SCALE GENOMIC DNA]</scope>
    <source>
        <strain evidence="2">ATCC BAA-34</strain>
    </source>
</reference>
<dbReference type="Gene3D" id="3.40.190.10">
    <property type="entry name" value="Periplasmic binding protein-like II"/>
    <property type="match status" value="2"/>
</dbReference>
<gene>
    <name evidence="1" type="ORF">SAMN02745119_00172</name>
</gene>
<organism evidence="1 2">
    <name type="scientific">Trichlorobacter thiogenes</name>
    <dbReference type="NCBI Taxonomy" id="115783"/>
    <lineage>
        <taxon>Bacteria</taxon>
        <taxon>Pseudomonadati</taxon>
        <taxon>Thermodesulfobacteriota</taxon>
        <taxon>Desulfuromonadia</taxon>
        <taxon>Geobacterales</taxon>
        <taxon>Geobacteraceae</taxon>
        <taxon>Trichlorobacter</taxon>
    </lineage>
</organism>
<dbReference type="AlphaFoldDB" id="A0A1T4JY50"/>
<dbReference type="RefSeq" id="WP_078788485.1">
    <property type="nucleotide sequence ID" value="NZ_FUWR01000001.1"/>
</dbReference>
<proteinExistence type="predicted"/>
<dbReference type="PANTHER" id="PTHR35841">
    <property type="entry name" value="PHOSPHONATES-BINDING PERIPLASMIC PROTEIN"/>
    <property type="match status" value="1"/>
</dbReference>
<protein>
    <submittedName>
        <fullName evidence="1">Phosphonate transport system substrate-binding protein</fullName>
    </submittedName>
</protein>
<evidence type="ECO:0000313" key="1">
    <source>
        <dbReference type="EMBL" id="SJZ35083.1"/>
    </source>
</evidence>
<sequence>MAKLKWSRLAWLAVVLVSGQIISSGYVSARELVYTPLPIEQPETVLDANRPLVSYLSKQLKTPVTIRYEKSYEEILRLFKLGQIDIVHLGPLPYVILKSSYPQAEPVAAINEPDGKASYTCAMVTAFDGPTSVRQVHRSIAFSQPLSTCGHLTAGYLLAKYGVKLEALHHEYLGNQDQVALSVVKGNYEVGTMKTAVAKKYANLTLRVIEETPPFPGFVLVANKTTLTPDQIKEISRALLSSSSKDRATLILGRHGFAPVVDAHYDLIRQNMRFSR</sequence>
<dbReference type="SUPFAM" id="SSF53850">
    <property type="entry name" value="Periplasmic binding protein-like II"/>
    <property type="match status" value="1"/>
</dbReference>
<evidence type="ECO:0000313" key="2">
    <source>
        <dbReference type="Proteomes" id="UP000190102"/>
    </source>
</evidence>
<dbReference type="STRING" id="115783.SAMN02745119_00172"/>
<dbReference type="Pfam" id="PF12974">
    <property type="entry name" value="Phosphonate-bd"/>
    <property type="match status" value="1"/>
</dbReference>
<dbReference type="EMBL" id="FUWR01000001">
    <property type="protein sequence ID" value="SJZ35083.1"/>
    <property type="molecule type" value="Genomic_DNA"/>
</dbReference>
<name>A0A1T4JY50_9BACT</name>
<keyword evidence="2" id="KW-1185">Reference proteome</keyword>
<dbReference type="Proteomes" id="UP000190102">
    <property type="component" value="Unassembled WGS sequence"/>
</dbReference>
<dbReference type="OrthoDB" id="225238at2"/>